<evidence type="ECO:0008006" key="5">
    <source>
        <dbReference type="Google" id="ProtNLM"/>
    </source>
</evidence>
<feature type="chain" id="PRO_5009520918" description="Phosphate-selective porin O and P" evidence="2">
    <location>
        <begin position="23"/>
        <end position="440"/>
    </location>
</feature>
<evidence type="ECO:0000256" key="2">
    <source>
        <dbReference type="SAM" id="SignalP"/>
    </source>
</evidence>
<protein>
    <recommendedName>
        <fullName evidence="5">Phosphate-selective porin O and P</fullName>
    </recommendedName>
</protein>
<dbReference type="SUPFAM" id="SSF56935">
    <property type="entry name" value="Porins"/>
    <property type="match status" value="1"/>
</dbReference>
<keyword evidence="1" id="KW-0175">Coiled coil</keyword>
<keyword evidence="2" id="KW-0732">Signal</keyword>
<organism evidence="3 4">
    <name type="scientific">Candidatus Edwardsbacteria bacterium GWF2_54_11</name>
    <dbReference type="NCBI Taxonomy" id="1817851"/>
    <lineage>
        <taxon>Bacteria</taxon>
        <taxon>Candidatus Edwardsiibacteriota</taxon>
    </lineage>
</organism>
<proteinExistence type="predicted"/>
<dbReference type="Pfam" id="PF07396">
    <property type="entry name" value="Porin_O_P"/>
    <property type="match status" value="1"/>
</dbReference>
<evidence type="ECO:0000256" key="1">
    <source>
        <dbReference type="SAM" id="Coils"/>
    </source>
</evidence>
<dbReference type="InterPro" id="IPR010870">
    <property type="entry name" value="Porin_O/P"/>
</dbReference>
<dbReference type="InterPro" id="IPR023614">
    <property type="entry name" value="Porin_dom_sf"/>
</dbReference>
<gene>
    <name evidence="3" type="ORF">A2024_06255</name>
</gene>
<dbReference type="EMBL" id="MFFM01000009">
    <property type="protein sequence ID" value="OGF14124.1"/>
    <property type="molecule type" value="Genomic_DNA"/>
</dbReference>
<comment type="caution">
    <text evidence="3">The sequence shown here is derived from an EMBL/GenBank/DDBJ whole genome shotgun (WGS) entry which is preliminary data.</text>
</comment>
<feature type="signal peptide" evidence="2">
    <location>
        <begin position="1"/>
        <end position="22"/>
    </location>
</feature>
<feature type="coiled-coil region" evidence="1">
    <location>
        <begin position="34"/>
        <end position="68"/>
    </location>
</feature>
<accession>A0A1F5RID3</accession>
<evidence type="ECO:0000313" key="4">
    <source>
        <dbReference type="Proteomes" id="UP000177230"/>
    </source>
</evidence>
<sequence>MSKVKVMVTSLAVMMVCQTAFAQRSRTAKPDTAVINLQQRMEALTLQVNSLGQELSAAKDQLNKQEQTPVQAVEEKVSAAHDKLAGIDERMLTAESDIAGIKKLKVSGYIQTRFEYINHDKIDTAAGSTDSRTDSSWFYVRRGRVKFVYTPAKTSQYFLYFDGAKDKVSLKEAWIKLSEPWTAMKFNLTMGQMNWPFGVEIERSSTVREVPERSIMSNTLFKGERDRGVKLNFTPVKNLDVDLGVYNGYGVDNSTFTWTDPTKPKDFVGRVRYDFGLVALSGSWYEGREKFSSNKDSADHYKGRMGGTLEFYHQFLPVGGTGLLAEVVKGESREKEVMGFYVMGIQNIGDKLGLAFRVDSYDPNISSDTTTFNTTAAALEYDQKSNISLAVNYWWDAAVRLTLAVDRTLYHTNMTLAQDPDSRYKSYQDDKITAQMQIKF</sequence>
<reference evidence="3 4" key="1">
    <citation type="journal article" date="2016" name="Nat. Commun.">
        <title>Thousands of microbial genomes shed light on interconnected biogeochemical processes in an aquifer system.</title>
        <authorList>
            <person name="Anantharaman K."/>
            <person name="Brown C.T."/>
            <person name="Hug L.A."/>
            <person name="Sharon I."/>
            <person name="Castelle C.J."/>
            <person name="Probst A.J."/>
            <person name="Thomas B.C."/>
            <person name="Singh A."/>
            <person name="Wilkins M.J."/>
            <person name="Karaoz U."/>
            <person name="Brodie E.L."/>
            <person name="Williams K.H."/>
            <person name="Hubbard S.S."/>
            <person name="Banfield J.F."/>
        </authorList>
    </citation>
    <scope>NUCLEOTIDE SEQUENCE [LARGE SCALE GENOMIC DNA]</scope>
</reference>
<evidence type="ECO:0000313" key="3">
    <source>
        <dbReference type="EMBL" id="OGF14124.1"/>
    </source>
</evidence>
<dbReference type="Proteomes" id="UP000177230">
    <property type="component" value="Unassembled WGS sequence"/>
</dbReference>
<name>A0A1F5RID3_9BACT</name>
<dbReference type="AlphaFoldDB" id="A0A1F5RID3"/>
<dbReference type="Gene3D" id="2.40.160.10">
    <property type="entry name" value="Porin"/>
    <property type="match status" value="1"/>
</dbReference>